<reference evidence="1 2" key="1">
    <citation type="journal article" date="2016" name="PLoS Pathog.">
        <title>Biosynthesis of antibiotic leucinostatins in bio-control fungus Purpureocillium lilacinum and their inhibition on phytophthora revealed by genome mining.</title>
        <authorList>
            <person name="Wang G."/>
            <person name="Liu Z."/>
            <person name="Lin R."/>
            <person name="Li E."/>
            <person name="Mao Z."/>
            <person name="Ling J."/>
            <person name="Yang Y."/>
            <person name="Yin W.B."/>
            <person name="Xie B."/>
        </authorList>
    </citation>
    <scope>NUCLEOTIDE SEQUENCE [LARGE SCALE GENOMIC DNA]</scope>
    <source>
        <strain evidence="1">170</strain>
    </source>
</reference>
<sequence>MRRLCTLAHLKELQFDVCEINGSILEQTWKMSQSSSIGKPRPPHAPRDIKEPLFVLSQRGRTTIDLVLLAGQETICFVEIHVACVVEI</sequence>
<dbReference type="EMBL" id="LSBJ02000006">
    <property type="protein sequence ID" value="OAQ63126.1"/>
    <property type="molecule type" value="Genomic_DNA"/>
</dbReference>
<comment type="caution">
    <text evidence="1">The sequence shown here is derived from an EMBL/GenBank/DDBJ whole genome shotgun (WGS) entry which is preliminary data.</text>
</comment>
<organism evidence="1 2">
    <name type="scientific">Pochonia chlamydosporia 170</name>
    <dbReference type="NCBI Taxonomy" id="1380566"/>
    <lineage>
        <taxon>Eukaryota</taxon>
        <taxon>Fungi</taxon>
        <taxon>Dikarya</taxon>
        <taxon>Ascomycota</taxon>
        <taxon>Pezizomycotina</taxon>
        <taxon>Sordariomycetes</taxon>
        <taxon>Hypocreomycetidae</taxon>
        <taxon>Hypocreales</taxon>
        <taxon>Clavicipitaceae</taxon>
        <taxon>Pochonia</taxon>
    </lineage>
</organism>
<dbReference type="Proteomes" id="UP000078397">
    <property type="component" value="Unassembled WGS sequence"/>
</dbReference>
<keyword evidence="2" id="KW-1185">Reference proteome</keyword>
<dbReference type="GeneID" id="28858175"/>
<dbReference type="AlphaFoldDB" id="A0A179FCC7"/>
<accession>A0A179FCC7</accession>
<gene>
    <name evidence="1" type="ORF">VFPPC_16428</name>
</gene>
<dbReference type="RefSeq" id="XP_018140706.1">
    <property type="nucleotide sequence ID" value="XM_018294181.1"/>
</dbReference>
<evidence type="ECO:0000313" key="1">
    <source>
        <dbReference type="EMBL" id="OAQ63126.1"/>
    </source>
</evidence>
<protein>
    <submittedName>
        <fullName evidence="1">Uncharacterized protein</fullName>
    </submittedName>
</protein>
<name>A0A179FCC7_METCM</name>
<evidence type="ECO:0000313" key="2">
    <source>
        <dbReference type="Proteomes" id="UP000078397"/>
    </source>
</evidence>
<proteinExistence type="predicted"/>
<dbReference type="KEGG" id="pchm:VFPPC_16428"/>